<proteinExistence type="predicted"/>
<sequence length="105" mass="11444">MEKILALGMIISASDQFSSTFNKAKTDIGALETKIKALGSSVTKTSTAMLGIGTAITTGLKGSLTFSRSINLTFSRCFISFCFKIKYIVARSYKFRHKICNTNVT</sequence>
<gene>
    <name evidence="1" type="ORF">ERS686654_01915</name>
</gene>
<evidence type="ECO:0000313" key="2">
    <source>
        <dbReference type="Proteomes" id="UP000052237"/>
    </source>
</evidence>
<dbReference type="AlphaFoldDB" id="A0A0S4SLG7"/>
<reference evidence="1 2" key="1">
    <citation type="submission" date="2015-11" db="EMBL/GenBank/DDBJ databases">
        <authorList>
            <consortium name="Pathogen Informatics"/>
        </authorList>
    </citation>
    <scope>NUCLEOTIDE SEQUENCE [LARGE SCALE GENOMIC DNA]</scope>
    <source>
        <strain evidence="1 2">006A-0059</strain>
    </source>
</reference>
<comment type="caution">
    <text evidence="1">The sequence shown here is derived from an EMBL/GenBank/DDBJ whole genome shotgun (WGS) entry which is preliminary data.</text>
</comment>
<keyword evidence="2" id="KW-1185">Reference proteome</keyword>
<organism evidence="1 2">
    <name type="scientific">Campylobacter hyointestinalis subsp. hyointestinalis</name>
    <dbReference type="NCBI Taxonomy" id="91352"/>
    <lineage>
        <taxon>Bacteria</taxon>
        <taxon>Pseudomonadati</taxon>
        <taxon>Campylobacterota</taxon>
        <taxon>Epsilonproteobacteria</taxon>
        <taxon>Campylobacterales</taxon>
        <taxon>Campylobacteraceae</taxon>
        <taxon>Campylobacter</taxon>
    </lineage>
</organism>
<accession>A0A0S4SLG7</accession>
<dbReference type="RefSeq" id="WP_059426679.1">
    <property type="nucleotide sequence ID" value="NZ_FAUU01000006.1"/>
</dbReference>
<evidence type="ECO:0000313" key="1">
    <source>
        <dbReference type="EMBL" id="CUU88706.1"/>
    </source>
</evidence>
<dbReference type="Proteomes" id="UP000052237">
    <property type="component" value="Unassembled WGS sequence"/>
</dbReference>
<protein>
    <submittedName>
        <fullName evidence="1">Uncharacterized protein</fullName>
    </submittedName>
</protein>
<dbReference type="EMBL" id="FAVB01000005">
    <property type="protein sequence ID" value="CUU88706.1"/>
    <property type="molecule type" value="Genomic_DNA"/>
</dbReference>
<name>A0A0S4SLG7_CAMHY</name>